<accession>Q5TNP8</accession>
<proteinExistence type="predicted"/>
<protein>
    <submittedName>
        <fullName evidence="1">AGAP009208-PA</fullName>
    </submittedName>
</protein>
<reference evidence="1" key="1">
    <citation type="journal article" date="2002" name="Science">
        <title>The genome sequence of the malaria mosquito Anopheles gambiae.</title>
        <authorList>
            <person name="Holt R.A."/>
            <person name="Subramanian G.M."/>
            <person name="Halpern A."/>
            <person name="Sutton G.G."/>
            <person name="Charlab R."/>
            <person name="Nusskern D.R."/>
            <person name="Wincker P."/>
            <person name="Clark A.G."/>
            <person name="Ribeiro J.M."/>
            <person name="Wides R."/>
            <person name="Salzberg S.L."/>
            <person name="Loftus B."/>
            <person name="Yandell M."/>
            <person name="Majoros W.H."/>
            <person name="Rusch D.B."/>
            <person name="Lai Z."/>
            <person name="Kraft C.L."/>
            <person name="Abril J.F."/>
            <person name="Anthouard V."/>
            <person name="Arensburger P."/>
            <person name="Atkinson P.W."/>
            <person name="Baden H."/>
            <person name="de Berardinis V."/>
            <person name="Baldwin D."/>
            <person name="Benes V."/>
            <person name="Biedler J."/>
            <person name="Blass C."/>
            <person name="Bolanos R."/>
            <person name="Boscus D."/>
            <person name="Barnstead M."/>
            <person name="Cai S."/>
            <person name="Center A."/>
            <person name="Chaturverdi K."/>
            <person name="Christophides G.K."/>
            <person name="Chrystal M.A."/>
            <person name="Clamp M."/>
            <person name="Cravchik A."/>
            <person name="Curwen V."/>
            <person name="Dana A."/>
            <person name="Delcher A."/>
            <person name="Dew I."/>
            <person name="Evans C.A."/>
            <person name="Flanigan M."/>
            <person name="Grundschober-Freimoser A."/>
            <person name="Friedli L."/>
            <person name="Gu Z."/>
            <person name="Guan P."/>
            <person name="Guigo R."/>
            <person name="Hillenmeyer M.E."/>
            <person name="Hladun S.L."/>
            <person name="Hogan J.R."/>
            <person name="Hong Y.S."/>
            <person name="Hoover J."/>
            <person name="Jaillon O."/>
            <person name="Ke Z."/>
            <person name="Kodira C."/>
            <person name="Kokoza E."/>
            <person name="Koutsos A."/>
            <person name="Letunic I."/>
            <person name="Levitsky A."/>
            <person name="Liang Y."/>
            <person name="Lin J.J."/>
            <person name="Lobo N.F."/>
            <person name="Lopez J.R."/>
            <person name="Malek J.A."/>
            <person name="McIntosh T.C."/>
            <person name="Meister S."/>
            <person name="Miller J."/>
            <person name="Mobarry C."/>
            <person name="Mongin E."/>
            <person name="Murphy S.D."/>
            <person name="O'Brochta D.A."/>
            <person name="Pfannkoch C."/>
            <person name="Qi R."/>
            <person name="Regier M.A."/>
            <person name="Remington K."/>
            <person name="Shao H."/>
            <person name="Sharakhova M.V."/>
            <person name="Sitter C.D."/>
            <person name="Shetty J."/>
            <person name="Smith T.J."/>
            <person name="Strong R."/>
            <person name="Sun J."/>
            <person name="Thomasova D."/>
            <person name="Ton L.Q."/>
            <person name="Topalis P."/>
            <person name="Tu Z."/>
            <person name="Unger M.F."/>
            <person name="Walenz B."/>
            <person name="Wang A."/>
            <person name="Wang J."/>
            <person name="Wang M."/>
            <person name="Wang X."/>
            <person name="Woodford K.J."/>
            <person name="Wortman J.R."/>
            <person name="Wu M."/>
            <person name="Yao A."/>
            <person name="Zdobnov E.M."/>
            <person name="Zhang H."/>
            <person name="Zhao Q."/>
            <person name="Zhao S."/>
            <person name="Zhu S.C."/>
            <person name="Zhimulev I."/>
            <person name="Coluzzi M."/>
            <person name="della Torre A."/>
            <person name="Roth C.W."/>
            <person name="Louis C."/>
            <person name="Kalush F."/>
            <person name="Mural R.J."/>
            <person name="Myers E.W."/>
            <person name="Adams M.D."/>
            <person name="Smith H.O."/>
            <person name="Broder S."/>
            <person name="Gardner M.J."/>
            <person name="Fraser C.M."/>
            <person name="Birney E."/>
            <person name="Bork P."/>
            <person name="Brey P.T."/>
            <person name="Venter J.C."/>
            <person name="Weissenbach J."/>
            <person name="Kafatos F.C."/>
            <person name="Collins F.H."/>
            <person name="Hoffman S.L."/>
        </authorList>
    </citation>
    <scope>NUCLEOTIDE SEQUENCE [LARGE SCALE GENOMIC DNA]</scope>
    <source>
        <strain evidence="1">PEST</strain>
    </source>
</reference>
<evidence type="ECO:0000313" key="1">
    <source>
        <dbReference type="EMBL" id="EAL39071.2"/>
    </source>
</evidence>
<dbReference type="AlphaFoldDB" id="Q5TNP8"/>
<dbReference type="HOGENOM" id="CLU_2485167_0_0_1"/>
<reference evidence="1" key="4">
    <citation type="journal article" date="2007" name="Genome Biol.">
        <title>Update of the Anopheles gambiae PEST genome assembly.</title>
        <authorList>
            <person name="Sharakhova M.V."/>
            <person name="Hammond M.P."/>
            <person name="Lobo N.F."/>
            <person name="Krzywinski J."/>
            <person name="Unger M.F."/>
            <person name="Hillenmeyer M.E."/>
            <person name="Bruggner R.V."/>
            <person name="Birney E."/>
            <person name="Collins F.H."/>
        </authorList>
    </citation>
    <scope>NUCLEOTIDE SEQUENCE</scope>
    <source>
        <strain evidence="1">PEST</strain>
    </source>
</reference>
<sequence length="87" mass="9299">MCILLKCEPVRETTRVKPGLPLVCEKPPLLSLVGISVSCSLSCVVCAHLLALPPGQLTLYIRTCVAGCVKATQWSKQAVPPLSPTDR</sequence>
<gene>
    <name evidence="1" type="ORF">AgaP_AGAP009208</name>
</gene>
<comment type="caution">
    <text evidence="1">The sequence shown here is derived from an EMBL/GenBank/DDBJ whole genome shotgun (WGS) entry which is preliminary data.</text>
</comment>
<name>Q5TNP8_ANOGA</name>
<reference evidence="1" key="5">
    <citation type="submission" date="2011-05" db="EMBL/GenBank/DDBJ databases">
        <authorList>
            <consortium name="VectorBase"/>
        </authorList>
    </citation>
    <scope>NUCLEOTIDE SEQUENCE</scope>
    <source>
        <strain evidence="1">PEST</strain>
    </source>
</reference>
<dbReference type="EMBL" id="AAAB01008984">
    <property type="protein sequence ID" value="EAL39071.2"/>
    <property type="molecule type" value="Genomic_DNA"/>
</dbReference>
<dbReference type="PaxDb" id="7165-AGAP009208-PA"/>
<reference evidence="1" key="3">
    <citation type="journal article" date="2004" name="Trends Parasitol.">
        <title>The Anopheles gambiae genome: an update.</title>
        <authorList>
            <person name="Mongin E."/>
            <person name="Louis C."/>
            <person name="Holt R.A."/>
            <person name="Birney E."/>
            <person name="Collins F.H."/>
        </authorList>
    </citation>
    <scope>NUCLEOTIDE SEQUENCE</scope>
    <source>
        <strain evidence="1">PEST</strain>
    </source>
</reference>
<organism evidence="1">
    <name type="scientific">Anopheles gambiae</name>
    <name type="common">African malaria mosquito</name>
    <dbReference type="NCBI Taxonomy" id="7165"/>
    <lineage>
        <taxon>Eukaryota</taxon>
        <taxon>Metazoa</taxon>
        <taxon>Ecdysozoa</taxon>
        <taxon>Arthropoda</taxon>
        <taxon>Hexapoda</taxon>
        <taxon>Insecta</taxon>
        <taxon>Pterygota</taxon>
        <taxon>Neoptera</taxon>
        <taxon>Endopterygota</taxon>
        <taxon>Diptera</taxon>
        <taxon>Nematocera</taxon>
        <taxon>Culicoidea</taxon>
        <taxon>Culicidae</taxon>
        <taxon>Anophelinae</taxon>
        <taxon>Anopheles</taxon>
    </lineage>
</organism>
<reference evidence="1" key="2">
    <citation type="submission" date="2002-03" db="EMBL/GenBank/DDBJ databases">
        <authorList>
            <consortium name="The Anopheles Genome Sequencing Consortium"/>
        </authorList>
    </citation>
    <scope>NUCLEOTIDE SEQUENCE</scope>
    <source>
        <strain evidence="1">PEST</strain>
    </source>
</reference>